<reference evidence="3 4" key="3">
    <citation type="submission" date="2018-11" db="EMBL/GenBank/DDBJ databases">
        <authorList>
            <consortium name="Pathogen Informatics"/>
        </authorList>
    </citation>
    <scope>NUCLEOTIDE SEQUENCE [LARGE SCALE GENOMIC DNA]</scope>
    <source>
        <strain evidence="3 4">NST_G2</strain>
    </source>
</reference>
<keyword evidence="1" id="KW-0653">Protein transport</keyword>
<evidence type="ECO:0000313" key="3">
    <source>
        <dbReference type="EMBL" id="VDL96134.1"/>
    </source>
</evidence>
<dbReference type="OrthoDB" id="6221744at2759"/>
<comment type="similarity">
    <text evidence="1">Belongs to the ENY2 family.</text>
</comment>
<keyword evidence="1" id="KW-0539">Nucleus</keyword>
<dbReference type="InterPro" id="IPR018783">
    <property type="entry name" value="TF_ENY2"/>
</dbReference>
<name>A0A0V0J9E2_SCHSO</name>
<dbReference type="WBParaSite" id="SSLN_0001011101-mRNA-1">
    <property type="protein sequence ID" value="SSLN_0001011101-mRNA-1"/>
    <property type="gene ID" value="SSLN_0001011101"/>
</dbReference>
<dbReference type="GO" id="GO:0000124">
    <property type="term" value="C:SAGA complex"/>
    <property type="evidence" value="ECO:0007669"/>
    <property type="project" value="UniProtKB-UniRule"/>
</dbReference>
<dbReference type="Proteomes" id="UP000275846">
    <property type="component" value="Unassembled WGS sequence"/>
</dbReference>
<dbReference type="GO" id="GO:0005643">
    <property type="term" value="C:nuclear pore"/>
    <property type="evidence" value="ECO:0007669"/>
    <property type="project" value="UniProtKB-UniRule"/>
</dbReference>
<keyword evidence="1" id="KW-0813">Transport</keyword>
<keyword evidence="1" id="KW-0010">Activator</keyword>
<dbReference type="Gene3D" id="1.10.246.140">
    <property type="match status" value="1"/>
</dbReference>
<dbReference type="GO" id="GO:0071819">
    <property type="term" value="C:DUBm complex"/>
    <property type="evidence" value="ECO:0007669"/>
    <property type="project" value="UniProtKB-UniRule"/>
</dbReference>
<keyword evidence="1" id="KW-0804">Transcription</keyword>
<keyword evidence="1" id="KW-0811">Translocation</keyword>
<dbReference type="EMBL" id="UYSU01035429">
    <property type="protein sequence ID" value="VDL96134.1"/>
    <property type="molecule type" value="Genomic_DNA"/>
</dbReference>
<dbReference type="GO" id="GO:0003713">
    <property type="term" value="F:transcription coactivator activity"/>
    <property type="evidence" value="ECO:0007669"/>
    <property type="project" value="UniProtKB-UniRule"/>
</dbReference>
<dbReference type="STRING" id="70667.A0A0V0J9E2"/>
<comment type="subcellular location">
    <subcellularLocation>
        <location evidence="1">Nucleus</location>
        <location evidence="1">Nucleoplasm</location>
    </subcellularLocation>
</comment>
<evidence type="ECO:0000256" key="1">
    <source>
        <dbReference type="HAMAP-Rule" id="MF_03046"/>
    </source>
</evidence>
<evidence type="ECO:0000313" key="2">
    <source>
        <dbReference type="EMBL" id="JAP61748.1"/>
    </source>
</evidence>
<comment type="function">
    <text evidence="1">Involved in mRNA export coupled transcription activation by association with both the TREX-2 and the SAGA complexes. The transcription regulatory histone acetylation (HAT) complex SAGA is a multiprotein complex that activates transcription by remodeling chromatin and mediating histone acetylation and deubiquitination. Within the SAGA complex, participates to a subcomplex that specifically deubiquitinates histones. The SAGA complex is recruited to specific gene promoters by activators, where it is required for transcription. The TREX-2 complex functions in docking export-competent ribonucleoprotein particles (mRNPs) to the nuclear entrance of the nuclear pore complex (nuclear basket). TREX-2 participates in mRNA export and accurate chromatin positioning in the nucleus by tethering genes to the nuclear periphery.</text>
</comment>
<dbReference type="Pfam" id="PF10163">
    <property type="entry name" value="EnY2"/>
    <property type="match status" value="1"/>
</dbReference>
<dbReference type="EMBL" id="GEEE01001477">
    <property type="protein sequence ID" value="JAP61748.1"/>
    <property type="molecule type" value="Transcribed_RNA"/>
</dbReference>
<dbReference type="PANTHER" id="PTHR12514">
    <property type="entry name" value="ENHANCER OF YELLOW 2 TRANSCRIPTION FACTOR"/>
    <property type="match status" value="1"/>
</dbReference>
<reference evidence="5" key="2">
    <citation type="submission" date="2016-06" db="UniProtKB">
        <authorList>
            <consortium name="WormBaseParasite"/>
        </authorList>
    </citation>
    <scope>IDENTIFICATION</scope>
</reference>
<keyword evidence="4" id="KW-1185">Reference proteome</keyword>
<protein>
    <recommendedName>
        <fullName evidence="1">Transcription and mRNA export factor ENY2</fullName>
    </recommendedName>
    <alternativeName>
        <fullName evidence="1">Enhancer of yellow 2 transcription factor homolog</fullName>
    </alternativeName>
</protein>
<gene>
    <name evidence="2" type="primary">ENY2</name>
    <name evidence="3" type="ORF">SSLN_LOCUS9749</name>
    <name evidence="2" type="ORF">TR29150</name>
</gene>
<reference evidence="2" key="1">
    <citation type="submission" date="2016-01" db="EMBL/GenBank/DDBJ databases">
        <title>Reference transcriptome for the parasite Schistocephalus solidus: insights into the molecular evolution of parasitism.</title>
        <authorList>
            <person name="Hebert F.O."/>
            <person name="Grambauer S."/>
            <person name="Barber I."/>
            <person name="Landry C.R."/>
            <person name="Aubin-Horth N."/>
        </authorList>
    </citation>
    <scope>NUCLEOTIDE SEQUENCE</scope>
</reference>
<dbReference type="GO" id="GO:0070390">
    <property type="term" value="C:transcription export complex 2"/>
    <property type="evidence" value="ECO:0007669"/>
    <property type="project" value="UniProtKB-UniRule"/>
</dbReference>
<dbReference type="GO" id="GO:0015031">
    <property type="term" value="P:protein transport"/>
    <property type="evidence" value="ECO:0007669"/>
    <property type="project" value="UniProtKB-KW"/>
</dbReference>
<sequence>MTAQREEVRRRLNDLLTRTGERDKIRAKVEESLKKSNWEEKMKVCCREYIKEKGVDNVSIDDIIMGVTTAARNAVSKEIKAETLQRLTLFMEKHNIDVE</sequence>
<keyword evidence="1" id="KW-0805">Transcription regulation</keyword>
<evidence type="ECO:0000313" key="4">
    <source>
        <dbReference type="Proteomes" id="UP000275846"/>
    </source>
</evidence>
<keyword evidence="1" id="KW-0509">mRNA transport</keyword>
<dbReference type="AlphaFoldDB" id="A0A0V0J9E2"/>
<dbReference type="GO" id="GO:0006406">
    <property type="term" value="P:mRNA export from nucleus"/>
    <property type="evidence" value="ECO:0007669"/>
    <property type="project" value="UniProtKB-UniRule"/>
</dbReference>
<accession>A0A0V0J9E2</accession>
<keyword evidence="1" id="KW-0156">Chromatin regulator</keyword>
<evidence type="ECO:0000313" key="5">
    <source>
        <dbReference type="WBParaSite" id="SSLN_0001011101-mRNA-1"/>
    </source>
</evidence>
<dbReference type="GO" id="GO:0006368">
    <property type="term" value="P:transcription elongation by RNA polymerase II"/>
    <property type="evidence" value="ECO:0007669"/>
    <property type="project" value="UniProtKB-UniRule"/>
</dbReference>
<dbReference type="GO" id="GO:0006325">
    <property type="term" value="P:chromatin organization"/>
    <property type="evidence" value="ECO:0007669"/>
    <property type="project" value="UniProtKB-KW"/>
</dbReference>
<comment type="subunit">
    <text evidence="1">Component of the nuclear pore complex (NPC)-associated TREX-2 complex (transcription and export complex 2). Component of the SAGA transcription coactivator-HAT complex. Within the SAGA complex, participates to a subcomplex of SAGA called the DUB module (deubiquitination module).</text>
</comment>
<proteinExistence type="inferred from homology"/>
<dbReference type="GO" id="GO:0005654">
    <property type="term" value="C:nucleoplasm"/>
    <property type="evidence" value="ECO:0007669"/>
    <property type="project" value="UniProtKB-SubCell"/>
</dbReference>
<dbReference type="InterPro" id="IPR038212">
    <property type="entry name" value="TF_EnY2_sf"/>
</dbReference>
<dbReference type="HAMAP" id="MF_03046">
    <property type="entry name" value="ENY2_Sus1"/>
    <property type="match status" value="1"/>
</dbReference>
<organism evidence="2">
    <name type="scientific">Schistocephalus solidus</name>
    <name type="common">Tapeworm</name>
    <dbReference type="NCBI Taxonomy" id="70667"/>
    <lineage>
        <taxon>Eukaryota</taxon>
        <taxon>Metazoa</taxon>
        <taxon>Spiralia</taxon>
        <taxon>Lophotrochozoa</taxon>
        <taxon>Platyhelminthes</taxon>
        <taxon>Cestoda</taxon>
        <taxon>Eucestoda</taxon>
        <taxon>Diphyllobothriidea</taxon>
        <taxon>Diphyllobothriidae</taxon>
        <taxon>Schistocephalus</taxon>
    </lineage>
</organism>